<keyword evidence="6" id="KW-0238">DNA-binding</keyword>
<feature type="compositionally biased region" description="Low complexity" evidence="15">
    <location>
        <begin position="298"/>
        <end position="317"/>
    </location>
</feature>
<comment type="subcellular location">
    <subcellularLocation>
        <location evidence="2">Chromosome</location>
        <location evidence="2">Centromere</location>
    </subcellularLocation>
    <subcellularLocation>
        <location evidence="1">Nucleus</location>
    </subcellularLocation>
</comment>
<feature type="domain" description="Core Histone H2A/H2B/H3" evidence="16">
    <location>
        <begin position="328"/>
        <end position="418"/>
    </location>
</feature>
<keyword evidence="9" id="KW-0137">Centromere</keyword>
<evidence type="ECO:0000256" key="4">
    <source>
        <dbReference type="ARBA" id="ARBA00022454"/>
    </source>
</evidence>
<evidence type="ECO:0000256" key="9">
    <source>
        <dbReference type="ARBA" id="ARBA00023328"/>
    </source>
</evidence>
<dbReference type="PANTHER" id="PTHR11426">
    <property type="entry name" value="HISTONE H3"/>
    <property type="match status" value="1"/>
</dbReference>
<feature type="compositionally biased region" description="Low complexity" evidence="15">
    <location>
        <begin position="1"/>
        <end position="21"/>
    </location>
</feature>
<keyword evidence="8" id="KW-0544">Nucleosome core</keyword>
<organism evidence="17 18">
    <name type="scientific">Candida parapsilosis</name>
    <name type="common">Yeast</name>
    <dbReference type="NCBI Taxonomy" id="5480"/>
    <lineage>
        <taxon>Eukaryota</taxon>
        <taxon>Fungi</taxon>
        <taxon>Dikarya</taxon>
        <taxon>Ascomycota</taxon>
        <taxon>Saccharomycotina</taxon>
        <taxon>Pichiomycetes</taxon>
        <taxon>Debaryomycetaceae</taxon>
        <taxon>Candida/Lodderomyces clade</taxon>
        <taxon>Candida</taxon>
    </lineage>
</organism>
<evidence type="ECO:0000313" key="17">
    <source>
        <dbReference type="EMBL" id="KAF6057728.1"/>
    </source>
</evidence>
<dbReference type="GO" id="GO:0003677">
    <property type="term" value="F:DNA binding"/>
    <property type="evidence" value="ECO:0007669"/>
    <property type="project" value="UniProtKB-KW"/>
</dbReference>
<keyword evidence="7" id="KW-0539">Nucleus</keyword>
<evidence type="ECO:0000256" key="14">
    <source>
        <dbReference type="ARBA" id="ARBA00044336"/>
    </source>
</evidence>
<evidence type="ECO:0000256" key="3">
    <source>
        <dbReference type="ARBA" id="ARBA00010343"/>
    </source>
</evidence>
<feature type="region of interest" description="Disordered" evidence="15">
    <location>
        <begin position="1"/>
        <end position="323"/>
    </location>
</feature>
<comment type="function">
    <text evidence="10">Histone H3-like nucleosomal protein that is specifically found in centromeric nucleosomes. Replaces conventional H3 in the nucleosome core of centromeric chromatin that serves as an assembly site for the inner kinetochore. Required for recruitment and assembly of kinetochore proteins, mitotic progression and chromosome segregation. May serve as an epigenetic mark that propagates centromere identity through replication and cell division.</text>
</comment>
<dbReference type="CDD" id="cd22911">
    <property type="entry name" value="HFD_H3"/>
    <property type="match status" value="1"/>
</dbReference>
<dbReference type="GO" id="GO:0030527">
    <property type="term" value="F:structural constituent of chromatin"/>
    <property type="evidence" value="ECO:0007669"/>
    <property type="project" value="InterPro"/>
</dbReference>
<comment type="caution">
    <text evidence="17">The sequence shown here is derived from an EMBL/GenBank/DDBJ whole genome shotgun (WGS) entry which is preliminary data.</text>
</comment>
<proteinExistence type="inferred from homology"/>
<feature type="compositionally biased region" description="Low complexity" evidence="15">
    <location>
        <begin position="141"/>
        <end position="150"/>
    </location>
</feature>
<dbReference type="SUPFAM" id="SSF47113">
    <property type="entry name" value="Histone-fold"/>
    <property type="match status" value="1"/>
</dbReference>
<feature type="compositionally biased region" description="Low complexity" evidence="15">
    <location>
        <begin position="232"/>
        <end position="242"/>
    </location>
</feature>
<evidence type="ECO:0000313" key="18">
    <source>
        <dbReference type="Proteomes" id="UP000590412"/>
    </source>
</evidence>
<protein>
    <recommendedName>
        <fullName evidence="12">Histone H3-like centromeric protein CSE4</fullName>
    </recommendedName>
    <alternativeName>
        <fullName evidence="14">CENP-A homolog</fullName>
    </alternativeName>
    <alternativeName>
        <fullName evidence="13">CENPA homolog</fullName>
    </alternativeName>
</protein>
<dbReference type="AlphaFoldDB" id="A0A8X7TCZ3"/>
<dbReference type="InterPro" id="IPR009072">
    <property type="entry name" value="Histone-fold"/>
</dbReference>
<evidence type="ECO:0000256" key="6">
    <source>
        <dbReference type="ARBA" id="ARBA00023125"/>
    </source>
</evidence>
<comment type="similarity">
    <text evidence="3">Belongs to the histone H3 family.</text>
</comment>
<dbReference type="SMART" id="SM00428">
    <property type="entry name" value="H3"/>
    <property type="match status" value="1"/>
</dbReference>
<dbReference type="GO" id="GO:0000775">
    <property type="term" value="C:chromosome, centromeric region"/>
    <property type="evidence" value="ECO:0007669"/>
    <property type="project" value="UniProtKB-SubCell"/>
</dbReference>
<evidence type="ECO:0000256" key="8">
    <source>
        <dbReference type="ARBA" id="ARBA00023269"/>
    </source>
</evidence>
<evidence type="ECO:0000256" key="10">
    <source>
        <dbReference type="ARBA" id="ARBA00043846"/>
    </source>
</evidence>
<evidence type="ECO:0000256" key="15">
    <source>
        <dbReference type="SAM" id="MobiDB-lite"/>
    </source>
</evidence>
<evidence type="ECO:0000256" key="5">
    <source>
        <dbReference type="ARBA" id="ARBA00022843"/>
    </source>
</evidence>
<dbReference type="GO" id="GO:0000786">
    <property type="term" value="C:nucleosome"/>
    <property type="evidence" value="ECO:0007669"/>
    <property type="project" value="UniProtKB-KW"/>
</dbReference>
<name>A0A8X7TCZ3_CANPA</name>
<evidence type="ECO:0000256" key="12">
    <source>
        <dbReference type="ARBA" id="ARBA00044180"/>
    </source>
</evidence>
<dbReference type="OrthoDB" id="4025405at2759"/>
<dbReference type="FunFam" id="1.10.20.10:FF:000087">
    <property type="entry name" value="Probable histone 3"/>
    <property type="match status" value="1"/>
</dbReference>
<dbReference type="Gene3D" id="1.10.20.10">
    <property type="entry name" value="Histone, subunit A"/>
    <property type="match status" value="1"/>
</dbReference>
<dbReference type="Pfam" id="PF00125">
    <property type="entry name" value="Histone"/>
    <property type="match status" value="1"/>
</dbReference>
<comment type="subunit">
    <text evidence="11">Component of centromeric nucleosomes, where DNA is wrapped around a histone octamer core. The octamer contains two molecules each of H2A, H2B, CSE4/CENPA and H4 assembled in one CSE4-H4 heterotetramer and two H2A-H2B heterodimers. Interacts with the inner kinetochore.</text>
</comment>
<gene>
    <name evidence="17" type="primary">cnp1</name>
    <name evidence="17" type="ORF">FOB60_002283</name>
</gene>
<dbReference type="InterPro" id="IPR007125">
    <property type="entry name" value="H2A/H2B/H3"/>
</dbReference>
<evidence type="ECO:0000256" key="11">
    <source>
        <dbReference type="ARBA" id="ARBA00044024"/>
    </source>
</evidence>
<feature type="compositionally biased region" description="Low complexity" evidence="15">
    <location>
        <begin position="47"/>
        <end position="66"/>
    </location>
</feature>
<dbReference type="EMBL" id="JABWAB010000003">
    <property type="protein sequence ID" value="KAF6057728.1"/>
    <property type="molecule type" value="Genomic_DNA"/>
</dbReference>
<keyword evidence="4" id="KW-0158">Chromosome</keyword>
<accession>A0A8X7TCZ3</accession>
<dbReference type="GO" id="GO:0005634">
    <property type="term" value="C:nucleus"/>
    <property type="evidence" value="ECO:0007669"/>
    <property type="project" value="UniProtKB-SubCell"/>
</dbReference>
<dbReference type="InterPro" id="IPR000164">
    <property type="entry name" value="Histone_H3/CENP-A"/>
</dbReference>
<keyword evidence="5" id="KW-0832">Ubl conjugation</keyword>
<feature type="compositionally biased region" description="Basic and acidic residues" evidence="15">
    <location>
        <begin position="33"/>
        <end position="46"/>
    </location>
</feature>
<feature type="compositionally biased region" description="Pro residues" evidence="15">
    <location>
        <begin position="208"/>
        <end position="219"/>
    </location>
</feature>
<reference evidence="17" key="1">
    <citation type="submission" date="2020-03" db="EMBL/GenBank/DDBJ databases">
        <title>FDA dAtabase for Regulatory Grade micrObial Sequences (FDA-ARGOS): Supporting development and validation of Infectious Disease Dx tests.</title>
        <authorList>
            <person name="Campos J."/>
            <person name="Goldberg B."/>
            <person name="Tallon L."/>
            <person name="Sadzewicz L."/>
            <person name="Vavikolanu K."/>
            <person name="Mehta A."/>
            <person name="Aluvathingal J."/>
            <person name="Nadendla S."/>
            <person name="Nandy P."/>
            <person name="Geyer C."/>
            <person name="Yan Y."/>
            <person name="Sichtig H."/>
        </authorList>
    </citation>
    <scope>NUCLEOTIDE SEQUENCE [LARGE SCALE GENOMIC DNA]</scope>
    <source>
        <strain evidence="17">FDAARGOS_652</strain>
    </source>
</reference>
<dbReference type="GO" id="GO:0046982">
    <property type="term" value="F:protein heterodimerization activity"/>
    <property type="evidence" value="ECO:0007669"/>
    <property type="project" value="InterPro"/>
</dbReference>
<feature type="compositionally biased region" description="Low complexity" evidence="15">
    <location>
        <begin position="255"/>
        <end position="289"/>
    </location>
</feature>
<evidence type="ECO:0000256" key="1">
    <source>
        <dbReference type="ARBA" id="ARBA00004123"/>
    </source>
</evidence>
<sequence length="424" mass="45849">MADQPTNATNPSTTNAAGNTTRGVGELTPQERQLQELRRQRQELRRQQQQRAQQRAQQQGSAWAGATAGGAGSPTLAQSPFARRAQAEGTATGAMRSPFQSPFARTRDQQQQRPTPAQPESIQRINRGEGLVPRPGGTGGAARPSPRPGADIAESLTSVRRASRVEERFGDTIRSTSTSIRREVRTEQSPPAPPLLSAGGGGGSNLPPASPPRRVPSPPIAGSSAQLPPPSSSRRPQTSFSTTAAGSPAGEPRRVTGTTGRKTVPGPPATTSTRRAQAGASTTSASTSSNLRQRPRPSATLASQSQSQSRLQSQRTRTAPRVKKRYRPGTLALREIRHFQKSTDLLIRKLPFARLIREISLDFVGPEYGLRWQSNAILALQEASETYLVHLLEDTNLCAIHAKRVTIMQKDMQLARRLRGRYTI</sequence>
<evidence type="ECO:0000256" key="13">
    <source>
        <dbReference type="ARBA" id="ARBA00044234"/>
    </source>
</evidence>
<evidence type="ECO:0000256" key="2">
    <source>
        <dbReference type="ARBA" id="ARBA00004584"/>
    </source>
</evidence>
<evidence type="ECO:0000259" key="16">
    <source>
        <dbReference type="Pfam" id="PF00125"/>
    </source>
</evidence>
<dbReference type="Proteomes" id="UP000590412">
    <property type="component" value="Unassembled WGS sequence"/>
</dbReference>
<evidence type="ECO:0000256" key="7">
    <source>
        <dbReference type="ARBA" id="ARBA00023242"/>
    </source>
</evidence>